<evidence type="ECO:0000313" key="2">
    <source>
        <dbReference type="Proteomes" id="UP000193685"/>
    </source>
</evidence>
<comment type="caution">
    <text evidence="1">The sequence shown here is derived from an EMBL/GenBank/DDBJ whole genome shotgun (WGS) entry which is preliminary data.</text>
</comment>
<dbReference type="GeneID" id="63785488"/>
<reference evidence="1 2" key="1">
    <citation type="submission" date="2016-07" db="EMBL/GenBank/DDBJ databases">
        <title>Pervasive Adenine N6-methylation of Active Genes in Fungi.</title>
        <authorList>
            <consortium name="DOE Joint Genome Institute"/>
            <person name="Mondo S.J."/>
            <person name="Dannebaum R.O."/>
            <person name="Kuo R.C."/>
            <person name="Labutti K."/>
            <person name="Haridas S."/>
            <person name="Kuo A."/>
            <person name="Salamov A."/>
            <person name="Ahrendt S.R."/>
            <person name="Lipzen A."/>
            <person name="Sullivan W."/>
            <person name="Andreopoulos W.B."/>
            <person name="Clum A."/>
            <person name="Lindquist E."/>
            <person name="Daum C."/>
            <person name="Ramamoorthy G.K."/>
            <person name="Gryganskyi A."/>
            <person name="Culley D."/>
            <person name="Magnuson J.K."/>
            <person name="James T.Y."/>
            <person name="O'Malley M.A."/>
            <person name="Stajich J.E."/>
            <person name="Spatafora J.W."/>
            <person name="Visel A."/>
            <person name="Grigoriev I.V."/>
        </authorList>
    </citation>
    <scope>NUCLEOTIDE SEQUENCE [LARGE SCALE GENOMIC DNA]</scope>
    <source>
        <strain evidence="1 2">12-1054</strain>
    </source>
</reference>
<dbReference type="Proteomes" id="UP000193685">
    <property type="component" value="Unassembled WGS sequence"/>
</dbReference>
<dbReference type="RefSeq" id="XP_040726676.1">
    <property type="nucleotide sequence ID" value="XM_040868889.1"/>
</dbReference>
<name>A0A1Y2FLP6_PROLT</name>
<organism evidence="1 2">
    <name type="scientific">Protomyces lactucae-debilis</name>
    <dbReference type="NCBI Taxonomy" id="2754530"/>
    <lineage>
        <taxon>Eukaryota</taxon>
        <taxon>Fungi</taxon>
        <taxon>Dikarya</taxon>
        <taxon>Ascomycota</taxon>
        <taxon>Taphrinomycotina</taxon>
        <taxon>Taphrinomycetes</taxon>
        <taxon>Taphrinales</taxon>
        <taxon>Protomycetaceae</taxon>
        <taxon>Protomyces</taxon>
    </lineage>
</organism>
<evidence type="ECO:0000313" key="1">
    <source>
        <dbReference type="EMBL" id="ORY84893.1"/>
    </source>
</evidence>
<proteinExistence type="predicted"/>
<gene>
    <name evidence="1" type="ORF">BCR37DRAFT_377723</name>
</gene>
<dbReference type="AlphaFoldDB" id="A0A1Y2FLP6"/>
<sequence length="66" mass="7577">MSQNRRSTADQPLSGTFCASIAVVMEALLRSLDVIMYCNWDYLSGLERAIGLYRGEQRRRKRFTAC</sequence>
<dbReference type="EMBL" id="MCFI01000005">
    <property type="protein sequence ID" value="ORY84893.1"/>
    <property type="molecule type" value="Genomic_DNA"/>
</dbReference>
<protein>
    <submittedName>
        <fullName evidence="1">Uncharacterized protein</fullName>
    </submittedName>
</protein>
<accession>A0A1Y2FLP6</accession>
<keyword evidence="2" id="KW-1185">Reference proteome</keyword>